<dbReference type="InParanoid" id="A0A194WX80"/>
<evidence type="ECO:0000313" key="1">
    <source>
        <dbReference type="EMBL" id="KUJ12588.1"/>
    </source>
</evidence>
<gene>
    <name evidence="1" type="ORF">LY89DRAFT_688241</name>
</gene>
<sequence length="145" mass="15553">MVSPAITTTLATEEDAQTLASIMTSAFSASDAAYPLIWAGPTAPDGIHDIVAVKGLFSPVQKEDRLTFKAVDGERVVGFATWNMPKGNAAVRRKVEKGGLPNIPGVNVSLWSEKVEGLKDVADRDVEPGKDMCLLHFQTSSLRIN</sequence>
<name>A0A194WX80_MOLSC</name>
<accession>A0A194WX80</accession>
<dbReference type="RefSeq" id="XP_018066943.1">
    <property type="nucleotide sequence ID" value="XM_018215667.1"/>
</dbReference>
<protein>
    <recommendedName>
        <fullName evidence="3">N-acetyltransferase domain-containing protein</fullName>
    </recommendedName>
</protein>
<dbReference type="KEGG" id="psco:LY89DRAFT_688241"/>
<organism evidence="1 2">
    <name type="scientific">Mollisia scopiformis</name>
    <name type="common">Conifer needle endophyte fungus</name>
    <name type="synonym">Phialocephala scopiformis</name>
    <dbReference type="NCBI Taxonomy" id="149040"/>
    <lineage>
        <taxon>Eukaryota</taxon>
        <taxon>Fungi</taxon>
        <taxon>Dikarya</taxon>
        <taxon>Ascomycota</taxon>
        <taxon>Pezizomycotina</taxon>
        <taxon>Leotiomycetes</taxon>
        <taxon>Helotiales</taxon>
        <taxon>Mollisiaceae</taxon>
        <taxon>Mollisia</taxon>
    </lineage>
</organism>
<keyword evidence="2" id="KW-1185">Reference proteome</keyword>
<dbReference type="OrthoDB" id="410198at2759"/>
<dbReference type="Gene3D" id="3.40.630.30">
    <property type="match status" value="1"/>
</dbReference>
<evidence type="ECO:0008006" key="3">
    <source>
        <dbReference type="Google" id="ProtNLM"/>
    </source>
</evidence>
<dbReference type="AlphaFoldDB" id="A0A194WX80"/>
<evidence type="ECO:0000313" key="2">
    <source>
        <dbReference type="Proteomes" id="UP000070700"/>
    </source>
</evidence>
<reference evidence="1 2" key="1">
    <citation type="submission" date="2015-10" db="EMBL/GenBank/DDBJ databases">
        <title>Full genome of DAOMC 229536 Phialocephala scopiformis, a fungal endophyte of spruce producing the potent anti-insectan compound rugulosin.</title>
        <authorList>
            <consortium name="DOE Joint Genome Institute"/>
            <person name="Walker A.K."/>
            <person name="Frasz S.L."/>
            <person name="Seifert K.A."/>
            <person name="Miller J.D."/>
            <person name="Mondo S.J."/>
            <person name="Labutti K."/>
            <person name="Lipzen A."/>
            <person name="Dockter R."/>
            <person name="Kennedy M."/>
            <person name="Grigoriev I.V."/>
            <person name="Spatafora J.W."/>
        </authorList>
    </citation>
    <scope>NUCLEOTIDE SEQUENCE [LARGE SCALE GENOMIC DNA]</scope>
    <source>
        <strain evidence="1 2">CBS 120377</strain>
    </source>
</reference>
<dbReference type="EMBL" id="KQ947424">
    <property type="protein sequence ID" value="KUJ12588.1"/>
    <property type="molecule type" value="Genomic_DNA"/>
</dbReference>
<proteinExistence type="predicted"/>
<dbReference type="Proteomes" id="UP000070700">
    <property type="component" value="Unassembled WGS sequence"/>
</dbReference>
<dbReference type="GeneID" id="28825393"/>